<dbReference type="EMBL" id="GANP01015718">
    <property type="protein sequence ID" value="JAB68750.1"/>
    <property type="molecule type" value="mRNA"/>
</dbReference>
<keyword evidence="2" id="KW-0645">Protease</keyword>
<accession>V5GEZ9</accession>
<proteinExistence type="evidence at transcript level"/>
<keyword evidence="2" id="KW-0378">Hydrolase</keyword>
<protein>
    <submittedName>
        <fullName evidence="2">Putative tick metalloprotease</fullName>
    </submittedName>
</protein>
<organism evidence="2">
    <name type="scientific">Ixodes ricinus</name>
    <name type="common">Common tick</name>
    <name type="synonym">Acarus ricinus</name>
    <dbReference type="NCBI Taxonomy" id="34613"/>
    <lineage>
        <taxon>Eukaryota</taxon>
        <taxon>Metazoa</taxon>
        <taxon>Ecdysozoa</taxon>
        <taxon>Arthropoda</taxon>
        <taxon>Chelicerata</taxon>
        <taxon>Arachnida</taxon>
        <taxon>Acari</taxon>
        <taxon>Parasitiformes</taxon>
        <taxon>Ixodida</taxon>
        <taxon>Ixodoidea</taxon>
        <taxon>Ixodidae</taxon>
        <taxon>Ixodinae</taxon>
        <taxon>Ixodes</taxon>
    </lineage>
</organism>
<reference evidence="2" key="1">
    <citation type="journal article" date="2015" name="Sci. Rep.">
        <title>Tissue- and time-dependent transcription in Ixodes ricinus salivary glands and midguts when blood feeding on the vertebrate host.</title>
        <authorList>
            <person name="Kotsyfakis M."/>
            <person name="Schwarz A."/>
            <person name="Erhart J."/>
            <person name="Ribeiro J.M."/>
        </authorList>
    </citation>
    <scope>NUCLEOTIDE SEQUENCE</scope>
    <source>
        <tissue evidence="2">Salivary gland and midgut</tissue>
    </source>
</reference>
<keyword evidence="1" id="KW-0732">Signal</keyword>
<feature type="chain" id="PRO_5004733748" evidence="1">
    <location>
        <begin position="17"/>
        <end position="392"/>
    </location>
</feature>
<dbReference type="AlphaFoldDB" id="V5GEZ9"/>
<evidence type="ECO:0000313" key="2">
    <source>
        <dbReference type="EMBL" id="JAB68750.1"/>
    </source>
</evidence>
<name>V5GEZ9_IXORI</name>
<evidence type="ECO:0000256" key="1">
    <source>
        <dbReference type="SAM" id="SignalP"/>
    </source>
</evidence>
<dbReference type="GO" id="GO:0006508">
    <property type="term" value="P:proteolysis"/>
    <property type="evidence" value="ECO:0007669"/>
    <property type="project" value="UniProtKB-KW"/>
</dbReference>
<feature type="signal peptide" evidence="1">
    <location>
        <begin position="1"/>
        <end position="16"/>
    </location>
</feature>
<keyword evidence="2" id="KW-0482">Metalloprotease</keyword>
<sequence length="392" mass="44939">MIIQWLLLLLTPGNHANELRGQIAYPRLLESRSEKSSQVVQIDPYLTLSLERSPIFRDYIKVFDLENGAYVTKTIPSQTYSEHLRQDKTHFSSLMFYETLHGPLLTGIVNITHAIEPDIVSSRDLNGAIPHRVQRISDDVTPTLFQRKIYKDVSRVSSRNGKVDKNVMSGQKGKYANQGKAKKSQKVYILEFTIVTDKWAMRNIDKRARVRYEAYYATVVNAVVLRFNLLRSPVIQLKLLGVYVVPTFVTSQIVERRGFYVLETGRELANHEKVTKALYKSDILIYATGWPKLDISRPHRLVIPTEYGFEGKVCTNMKFGYVVDEGYYQLIKPSDSSHSTSTWKCLRRCFRSAALLACRSISHVTPGACTALRFLKMHQACDKKIYANEHHE</sequence>
<dbReference type="GO" id="GO:0008237">
    <property type="term" value="F:metallopeptidase activity"/>
    <property type="evidence" value="ECO:0007669"/>
    <property type="project" value="UniProtKB-KW"/>
</dbReference>